<name>A0A974DHH9_XENLA</name>
<organism evidence="15 16">
    <name type="scientific">Xenopus laevis</name>
    <name type="common">African clawed frog</name>
    <dbReference type="NCBI Taxonomy" id="8355"/>
    <lineage>
        <taxon>Eukaryota</taxon>
        <taxon>Metazoa</taxon>
        <taxon>Chordata</taxon>
        <taxon>Craniata</taxon>
        <taxon>Vertebrata</taxon>
        <taxon>Euteleostomi</taxon>
        <taxon>Amphibia</taxon>
        <taxon>Batrachia</taxon>
        <taxon>Anura</taxon>
        <taxon>Pipoidea</taxon>
        <taxon>Pipidae</taxon>
        <taxon>Xenopodinae</taxon>
        <taxon>Xenopus</taxon>
        <taxon>Xenopus</taxon>
    </lineage>
</organism>
<feature type="transmembrane region" description="Helical" evidence="13">
    <location>
        <begin position="27"/>
        <end position="47"/>
    </location>
</feature>
<dbReference type="InterPro" id="IPR000276">
    <property type="entry name" value="GPCR_Rhodpsn"/>
</dbReference>
<keyword evidence="3" id="KW-0716">Sensory transduction</keyword>
<evidence type="ECO:0000313" key="16">
    <source>
        <dbReference type="Proteomes" id="UP000694892"/>
    </source>
</evidence>
<dbReference type="PROSITE" id="PS00237">
    <property type="entry name" value="G_PROTEIN_RECEP_F1_1"/>
    <property type="match status" value="1"/>
</dbReference>
<evidence type="ECO:0000256" key="9">
    <source>
        <dbReference type="ARBA" id="ARBA00023157"/>
    </source>
</evidence>
<evidence type="ECO:0000256" key="10">
    <source>
        <dbReference type="ARBA" id="ARBA00023170"/>
    </source>
</evidence>
<keyword evidence="9" id="KW-1015">Disulfide bond</keyword>
<keyword evidence="4 13" id="KW-0812">Transmembrane</keyword>
<evidence type="ECO:0000256" key="8">
    <source>
        <dbReference type="ARBA" id="ARBA00023136"/>
    </source>
</evidence>
<dbReference type="GO" id="GO:0004984">
    <property type="term" value="F:olfactory receptor activity"/>
    <property type="evidence" value="ECO:0007669"/>
    <property type="project" value="InterPro"/>
</dbReference>
<dbReference type="InterPro" id="IPR000725">
    <property type="entry name" value="Olfact_rcpt"/>
</dbReference>
<evidence type="ECO:0000256" key="2">
    <source>
        <dbReference type="ARBA" id="ARBA00022475"/>
    </source>
</evidence>
<evidence type="ECO:0000256" key="7">
    <source>
        <dbReference type="ARBA" id="ARBA00023040"/>
    </source>
</evidence>
<dbReference type="InterPro" id="IPR050939">
    <property type="entry name" value="Olfactory_GPCR1"/>
</dbReference>
<dbReference type="PRINTS" id="PR00245">
    <property type="entry name" value="OLFACTORYR"/>
</dbReference>
<sequence>MREKNQTLVSEIVLLGFQNLHNVRVPLFFIFLLIYILTFYVLVIVLVSTNQNLQAPMYFFLWQLALTDLLGSSTVAPTLLNTVIHDGTALSLAERFDCILLAVMSYDRYVSICIPLRYSSIMSHRVCGILTLISWVINIFPIIFSINMITTLQFCNQNTVNHFFCDFMPLAELSCSATSSVQMDVVLQSTLVIISPFMVITGSYICIAHEILKIKSNIGRQKAFSTCSSHLAVISIFYGTLIVTYDSSQETNTDHQQNSLSVIHCGDSFA</sequence>
<reference evidence="16" key="1">
    <citation type="journal article" date="2016" name="Nature">
        <title>Genome evolution in the allotetraploid frog Xenopus laevis.</title>
        <authorList>
            <person name="Session A.M."/>
            <person name="Uno Y."/>
            <person name="Kwon T."/>
            <person name="Chapman J.A."/>
            <person name="Toyoda A."/>
            <person name="Takahashi S."/>
            <person name="Fukui A."/>
            <person name="Hikosaka A."/>
            <person name="Suzuki A."/>
            <person name="Kondo M."/>
            <person name="van Heeringen S.J."/>
            <person name="Quigley I."/>
            <person name="Heinz S."/>
            <person name="Ogino H."/>
            <person name="Ochi H."/>
            <person name="Hellsten U."/>
            <person name="Lyons J.B."/>
            <person name="Simakov O."/>
            <person name="Putnam N."/>
            <person name="Stites J."/>
            <person name="Kuroki Y."/>
            <person name="Tanaka T."/>
            <person name="Michiue T."/>
            <person name="Watanabe M."/>
            <person name="Bogdanovic O."/>
            <person name="Lister R."/>
            <person name="Georgiou G."/>
            <person name="Paranjpe S.S."/>
            <person name="van Kruijsbergen I."/>
            <person name="Shu S."/>
            <person name="Carlson J."/>
            <person name="Kinoshita T."/>
            <person name="Ohta Y."/>
            <person name="Mawaribuchi S."/>
            <person name="Jenkins J."/>
            <person name="Grimwood J."/>
            <person name="Schmutz J."/>
            <person name="Mitros T."/>
            <person name="Mozaffari S.V."/>
            <person name="Suzuki Y."/>
            <person name="Haramoto Y."/>
            <person name="Yamamoto T.S."/>
            <person name="Takagi C."/>
            <person name="Heald R."/>
            <person name="Miller K."/>
            <person name="Haudenschild C."/>
            <person name="Kitzman J."/>
            <person name="Nakayama T."/>
            <person name="Izutsu Y."/>
            <person name="Robert J."/>
            <person name="Fortriede J."/>
            <person name="Burns K."/>
            <person name="Lotay V."/>
            <person name="Karimi K."/>
            <person name="Yasuoka Y."/>
            <person name="Dichmann D.S."/>
            <person name="Flajnik M.F."/>
            <person name="Houston D.W."/>
            <person name="Shendure J."/>
            <person name="DuPasquier L."/>
            <person name="Vize P.D."/>
            <person name="Zorn A.M."/>
            <person name="Ito M."/>
            <person name="Marcotte E.M."/>
            <person name="Wallingford J.B."/>
            <person name="Ito Y."/>
            <person name="Asashima M."/>
            <person name="Ueno N."/>
            <person name="Matsuda Y."/>
            <person name="Veenstra G.J."/>
            <person name="Fujiyama A."/>
            <person name="Harland R.M."/>
            <person name="Taira M."/>
            <person name="Rokhsar D.S."/>
        </authorList>
    </citation>
    <scope>NUCLEOTIDE SEQUENCE [LARGE SCALE GENOMIC DNA]</scope>
    <source>
        <strain evidence="16">J</strain>
    </source>
</reference>
<dbReference type="GO" id="GO:0005886">
    <property type="term" value="C:plasma membrane"/>
    <property type="evidence" value="ECO:0007669"/>
    <property type="project" value="UniProtKB-SubCell"/>
</dbReference>
<dbReference type="Pfam" id="PF13853">
    <property type="entry name" value="7tm_4"/>
    <property type="match status" value="1"/>
</dbReference>
<dbReference type="Proteomes" id="UP000694892">
    <property type="component" value="Chromosome 3L"/>
</dbReference>
<dbReference type="PANTHER" id="PTHR24242:SF398">
    <property type="entry name" value="OLFACTORY RECEPTOR 11L1-LIKE"/>
    <property type="match status" value="1"/>
</dbReference>
<dbReference type="InterPro" id="IPR017452">
    <property type="entry name" value="GPCR_Rhodpsn_7TM"/>
</dbReference>
<evidence type="ECO:0000259" key="14">
    <source>
        <dbReference type="PROSITE" id="PS50262"/>
    </source>
</evidence>
<dbReference type="PROSITE" id="PS50262">
    <property type="entry name" value="G_PROTEIN_RECEP_F1_2"/>
    <property type="match status" value="1"/>
</dbReference>
<evidence type="ECO:0000256" key="13">
    <source>
        <dbReference type="SAM" id="Phobius"/>
    </source>
</evidence>
<feature type="transmembrane region" description="Helical" evidence="13">
    <location>
        <begin position="224"/>
        <end position="245"/>
    </location>
</feature>
<dbReference type="SUPFAM" id="SSF81321">
    <property type="entry name" value="Family A G protein-coupled receptor-like"/>
    <property type="match status" value="1"/>
</dbReference>
<evidence type="ECO:0000256" key="11">
    <source>
        <dbReference type="ARBA" id="ARBA00023180"/>
    </source>
</evidence>
<evidence type="ECO:0000256" key="5">
    <source>
        <dbReference type="ARBA" id="ARBA00022725"/>
    </source>
</evidence>
<evidence type="ECO:0000256" key="4">
    <source>
        <dbReference type="ARBA" id="ARBA00022692"/>
    </source>
</evidence>
<gene>
    <name evidence="15" type="ORF">XELAEV_18019538mg</name>
</gene>
<keyword evidence="12" id="KW-0807">Transducer</keyword>
<evidence type="ECO:0000256" key="6">
    <source>
        <dbReference type="ARBA" id="ARBA00022989"/>
    </source>
</evidence>
<keyword evidence="6 13" id="KW-1133">Transmembrane helix</keyword>
<evidence type="ECO:0000256" key="3">
    <source>
        <dbReference type="ARBA" id="ARBA00022606"/>
    </source>
</evidence>
<keyword evidence="7" id="KW-0297">G-protein coupled receptor</keyword>
<keyword evidence="2" id="KW-1003">Cell membrane</keyword>
<evidence type="ECO:0000313" key="15">
    <source>
        <dbReference type="EMBL" id="OCT90921.1"/>
    </source>
</evidence>
<feature type="transmembrane region" description="Helical" evidence="13">
    <location>
        <begin position="126"/>
        <end position="149"/>
    </location>
</feature>
<keyword evidence="8 13" id="KW-0472">Membrane</keyword>
<keyword evidence="10" id="KW-0675">Receptor</keyword>
<evidence type="ECO:0000256" key="12">
    <source>
        <dbReference type="ARBA" id="ARBA00023224"/>
    </source>
</evidence>
<accession>A0A974DHH9</accession>
<keyword evidence="11" id="KW-0325">Glycoprotein</keyword>
<dbReference type="FunFam" id="1.20.1070.10:FF:000015">
    <property type="entry name" value="Olfactory receptor"/>
    <property type="match status" value="1"/>
</dbReference>
<comment type="subcellular location">
    <subcellularLocation>
        <location evidence="1">Cell membrane</location>
        <topology evidence="1">Multi-pass membrane protein</topology>
    </subcellularLocation>
</comment>
<keyword evidence="5" id="KW-0552">Olfaction</keyword>
<evidence type="ECO:0000256" key="1">
    <source>
        <dbReference type="ARBA" id="ARBA00004651"/>
    </source>
</evidence>
<dbReference type="GO" id="GO:0004930">
    <property type="term" value="F:G protein-coupled receptor activity"/>
    <property type="evidence" value="ECO:0007669"/>
    <property type="project" value="UniProtKB-KW"/>
</dbReference>
<feature type="transmembrane region" description="Helical" evidence="13">
    <location>
        <begin position="191"/>
        <end position="212"/>
    </location>
</feature>
<dbReference type="Gene3D" id="1.20.1070.10">
    <property type="entry name" value="Rhodopsin 7-helix transmembrane proteins"/>
    <property type="match status" value="1"/>
</dbReference>
<feature type="domain" description="G-protein coupled receptors family 1 profile" evidence="14">
    <location>
        <begin position="39"/>
        <end position="245"/>
    </location>
</feature>
<dbReference type="AlphaFoldDB" id="A0A974DHH9"/>
<proteinExistence type="predicted"/>
<dbReference type="EMBL" id="CM004470">
    <property type="protein sequence ID" value="OCT90921.1"/>
    <property type="molecule type" value="Genomic_DNA"/>
</dbReference>
<protein>
    <recommendedName>
        <fullName evidence="14">G-protein coupled receptors family 1 profile domain-containing protein</fullName>
    </recommendedName>
</protein>
<dbReference type="PANTHER" id="PTHR24242">
    <property type="entry name" value="G-PROTEIN COUPLED RECEPTOR"/>
    <property type="match status" value="1"/>
</dbReference>